<sequence length="137" mass="15540">MLKRQITRYLIIGIPNAAIDFGFVNLASYIFNTYKGPLIIPINFGGFFFATLNSYFMNKFWNFQDGEKTNPKQMSVFFGVAAVGAIVNTAILYLLTTFIPLDEVVGKEIWLNVAKLFATVIQIILNFVGYKFVVFKN</sequence>
<feature type="transmembrane region" description="Helical" evidence="6">
    <location>
        <begin position="37"/>
        <end position="56"/>
    </location>
</feature>
<dbReference type="PANTHER" id="PTHR38459">
    <property type="entry name" value="PROPHAGE BACTOPRENOL-LINKED GLUCOSE TRANSLOCASE HOMOLOG"/>
    <property type="match status" value="1"/>
</dbReference>
<dbReference type="InterPro" id="IPR051401">
    <property type="entry name" value="GtrA_CellWall_Glycosyl"/>
</dbReference>
<evidence type="ECO:0000256" key="6">
    <source>
        <dbReference type="SAM" id="Phobius"/>
    </source>
</evidence>
<organism evidence="8 9">
    <name type="scientific">Candidatus Harrisonbacteria bacterium CG10_big_fil_rev_8_21_14_0_10_40_38</name>
    <dbReference type="NCBI Taxonomy" id="1974583"/>
    <lineage>
        <taxon>Bacteria</taxon>
        <taxon>Candidatus Harrisoniibacteriota</taxon>
    </lineage>
</organism>
<evidence type="ECO:0000256" key="4">
    <source>
        <dbReference type="ARBA" id="ARBA00022989"/>
    </source>
</evidence>
<comment type="similarity">
    <text evidence="2">Belongs to the GtrA family.</text>
</comment>
<proteinExistence type="inferred from homology"/>
<gene>
    <name evidence="8" type="ORF">COU07_03225</name>
</gene>
<keyword evidence="5 6" id="KW-0472">Membrane</keyword>
<dbReference type="Pfam" id="PF04138">
    <property type="entry name" value="GtrA_DPMS_TM"/>
    <property type="match status" value="1"/>
</dbReference>
<feature type="domain" description="GtrA/DPMS transmembrane" evidence="7">
    <location>
        <begin position="8"/>
        <end position="135"/>
    </location>
</feature>
<comment type="subcellular location">
    <subcellularLocation>
        <location evidence="1">Membrane</location>
        <topology evidence="1">Multi-pass membrane protein</topology>
    </subcellularLocation>
</comment>
<dbReference type="GO" id="GO:0000271">
    <property type="term" value="P:polysaccharide biosynthetic process"/>
    <property type="evidence" value="ECO:0007669"/>
    <property type="project" value="InterPro"/>
</dbReference>
<comment type="caution">
    <text evidence="8">The sequence shown here is derived from an EMBL/GenBank/DDBJ whole genome shotgun (WGS) entry which is preliminary data.</text>
</comment>
<evidence type="ECO:0000256" key="1">
    <source>
        <dbReference type="ARBA" id="ARBA00004141"/>
    </source>
</evidence>
<dbReference type="PANTHER" id="PTHR38459:SF1">
    <property type="entry name" value="PROPHAGE BACTOPRENOL-LINKED GLUCOSE TRANSLOCASE HOMOLOG"/>
    <property type="match status" value="1"/>
</dbReference>
<dbReference type="AlphaFoldDB" id="A0A2H0UTU8"/>
<dbReference type="GO" id="GO:0005886">
    <property type="term" value="C:plasma membrane"/>
    <property type="evidence" value="ECO:0007669"/>
    <property type="project" value="TreeGrafter"/>
</dbReference>
<evidence type="ECO:0000313" key="8">
    <source>
        <dbReference type="EMBL" id="PIR89076.1"/>
    </source>
</evidence>
<evidence type="ECO:0000256" key="2">
    <source>
        <dbReference type="ARBA" id="ARBA00009399"/>
    </source>
</evidence>
<reference evidence="9" key="1">
    <citation type="submission" date="2017-09" db="EMBL/GenBank/DDBJ databases">
        <title>Depth-based differentiation of microbial function through sediment-hosted aquifers and enrichment of novel symbionts in the deep terrestrial subsurface.</title>
        <authorList>
            <person name="Probst A.J."/>
            <person name="Ladd B."/>
            <person name="Jarett J.K."/>
            <person name="Geller-Mcgrath D.E."/>
            <person name="Sieber C.M.K."/>
            <person name="Emerson J.B."/>
            <person name="Anantharaman K."/>
            <person name="Thomas B.C."/>
            <person name="Malmstrom R."/>
            <person name="Stieglmeier M."/>
            <person name="Klingl A."/>
            <person name="Woyke T."/>
            <person name="Ryan C.M."/>
            <person name="Banfield J.F."/>
        </authorList>
    </citation>
    <scope>NUCLEOTIDE SEQUENCE [LARGE SCALE GENOMIC DNA]</scope>
</reference>
<accession>A0A2H0UTU8</accession>
<dbReference type="InterPro" id="IPR007267">
    <property type="entry name" value="GtrA_DPMS_TM"/>
</dbReference>
<evidence type="ECO:0000259" key="7">
    <source>
        <dbReference type="Pfam" id="PF04138"/>
    </source>
</evidence>
<dbReference type="Proteomes" id="UP000231157">
    <property type="component" value="Unassembled WGS sequence"/>
</dbReference>
<feature type="transmembrane region" description="Helical" evidence="6">
    <location>
        <begin position="116"/>
        <end position="135"/>
    </location>
</feature>
<feature type="transmembrane region" description="Helical" evidence="6">
    <location>
        <begin position="9"/>
        <end position="31"/>
    </location>
</feature>
<keyword evidence="4 6" id="KW-1133">Transmembrane helix</keyword>
<evidence type="ECO:0000313" key="9">
    <source>
        <dbReference type="Proteomes" id="UP000231157"/>
    </source>
</evidence>
<evidence type="ECO:0000256" key="3">
    <source>
        <dbReference type="ARBA" id="ARBA00022692"/>
    </source>
</evidence>
<feature type="transmembrane region" description="Helical" evidence="6">
    <location>
        <begin position="76"/>
        <end position="96"/>
    </location>
</feature>
<name>A0A2H0UTU8_9BACT</name>
<dbReference type="EMBL" id="PFAZ01000008">
    <property type="protein sequence ID" value="PIR89076.1"/>
    <property type="molecule type" value="Genomic_DNA"/>
</dbReference>
<protein>
    <recommendedName>
        <fullName evidence="7">GtrA/DPMS transmembrane domain-containing protein</fullName>
    </recommendedName>
</protein>
<evidence type="ECO:0000256" key="5">
    <source>
        <dbReference type="ARBA" id="ARBA00023136"/>
    </source>
</evidence>
<keyword evidence="3 6" id="KW-0812">Transmembrane</keyword>